<protein>
    <submittedName>
        <fullName evidence="1">Uncharacterized protein</fullName>
    </submittedName>
</protein>
<accession>A0A9D4IIB4</accession>
<sequence>MFHYTSGHYLKIPTEERYSVGASTLLAAARRKPPEQSMMFSGSSSLTGVFKDI</sequence>
<keyword evidence="2" id="KW-1185">Reference proteome</keyword>
<evidence type="ECO:0000313" key="2">
    <source>
        <dbReference type="Proteomes" id="UP000828390"/>
    </source>
</evidence>
<dbReference type="EMBL" id="JAIWYP010000009">
    <property type="protein sequence ID" value="KAH3775310.1"/>
    <property type="molecule type" value="Genomic_DNA"/>
</dbReference>
<organism evidence="1 2">
    <name type="scientific">Dreissena polymorpha</name>
    <name type="common">Zebra mussel</name>
    <name type="synonym">Mytilus polymorpha</name>
    <dbReference type="NCBI Taxonomy" id="45954"/>
    <lineage>
        <taxon>Eukaryota</taxon>
        <taxon>Metazoa</taxon>
        <taxon>Spiralia</taxon>
        <taxon>Lophotrochozoa</taxon>
        <taxon>Mollusca</taxon>
        <taxon>Bivalvia</taxon>
        <taxon>Autobranchia</taxon>
        <taxon>Heteroconchia</taxon>
        <taxon>Euheterodonta</taxon>
        <taxon>Imparidentia</taxon>
        <taxon>Neoheterodontei</taxon>
        <taxon>Myida</taxon>
        <taxon>Dreissenoidea</taxon>
        <taxon>Dreissenidae</taxon>
        <taxon>Dreissena</taxon>
    </lineage>
</organism>
<reference evidence="1" key="1">
    <citation type="journal article" date="2019" name="bioRxiv">
        <title>The Genome of the Zebra Mussel, Dreissena polymorpha: A Resource for Invasive Species Research.</title>
        <authorList>
            <person name="McCartney M.A."/>
            <person name="Auch B."/>
            <person name="Kono T."/>
            <person name="Mallez S."/>
            <person name="Zhang Y."/>
            <person name="Obille A."/>
            <person name="Becker A."/>
            <person name="Abrahante J.E."/>
            <person name="Garbe J."/>
            <person name="Badalamenti J.P."/>
            <person name="Herman A."/>
            <person name="Mangelson H."/>
            <person name="Liachko I."/>
            <person name="Sullivan S."/>
            <person name="Sone E.D."/>
            <person name="Koren S."/>
            <person name="Silverstein K.A.T."/>
            <person name="Beckman K.B."/>
            <person name="Gohl D.M."/>
        </authorList>
    </citation>
    <scope>NUCLEOTIDE SEQUENCE</scope>
    <source>
        <strain evidence="1">Duluth1</strain>
        <tissue evidence="1">Whole animal</tissue>
    </source>
</reference>
<name>A0A9D4IIB4_DREPO</name>
<gene>
    <name evidence="1" type="ORF">DPMN_176711</name>
</gene>
<dbReference type="AlphaFoldDB" id="A0A9D4IIB4"/>
<comment type="caution">
    <text evidence="1">The sequence shown here is derived from an EMBL/GenBank/DDBJ whole genome shotgun (WGS) entry which is preliminary data.</text>
</comment>
<evidence type="ECO:0000313" key="1">
    <source>
        <dbReference type="EMBL" id="KAH3775310.1"/>
    </source>
</evidence>
<dbReference type="Proteomes" id="UP000828390">
    <property type="component" value="Unassembled WGS sequence"/>
</dbReference>
<proteinExistence type="predicted"/>
<reference evidence="1" key="2">
    <citation type="submission" date="2020-11" db="EMBL/GenBank/DDBJ databases">
        <authorList>
            <person name="McCartney M.A."/>
            <person name="Auch B."/>
            <person name="Kono T."/>
            <person name="Mallez S."/>
            <person name="Becker A."/>
            <person name="Gohl D.M."/>
            <person name="Silverstein K.A.T."/>
            <person name="Koren S."/>
            <person name="Bechman K.B."/>
            <person name="Herman A."/>
            <person name="Abrahante J.E."/>
            <person name="Garbe J."/>
        </authorList>
    </citation>
    <scope>NUCLEOTIDE SEQUENCE</scope>
    <source>
        <strain evidence="1">Duluth1</strain>
        <tissue evidence="1">Whole animal</tissue>
    </source>
</reference>